<accession>A0A2T4N5S1</accession>
<dbReference type="Proteomes" id="UP000241986">
    <property type="component" value="Unassembled WGS sequence"/>
</dbReference>
<reference evidence="1 2" key="1">
    <citation type="submission" date="2018-03" db="EMBL/GenBank/DDBJ databases">
        <title>Aeromonas veronii whole genome sequencing and analysis.</title>
        <authorList>
            <person name="Xie H."/>
            <person name="Liu T."/>
            <person name="Wang K."/>
        </authorList>
    </citation>
    <scope>NUCLEOTIDE SEQUENCE [LARGE SCALE GENOMIC DNA]</scope>
    <source>
        <strain evidence="1 2">XH.VA.1</strain>
    </source>
</reference>
<evidence type="ECO:0000313" key="1">
    <source>
        <dbReference type="EMBL" id="PTH82202.1"/>
    </source>
</evidence>
<feature type="non-terminal residue" evidence="1">
    <location>
        <position position="1"/>
    </location>
</feature>
<proteinExistence type="predicted"/>
<comment type="caution">
    <text evidence="1">The sequence shown here is derived from an EMBL/GenBank/DDBJ whole genome shotgun (WGS) entry which is preliminary data.</text>
</comment>
<dbReference type="AlphaFoldDB" id="A0A2T4N5S1"/>
<name>A0A2T4N5S1_AERVE</name>
<dbReference type="EMBL" id="PZKL01000014">
    <property type="protein sequence ID" value="PTH82202.1"/>
    <property type="molecule type" value="Genomic_DNA"/>
</dbReference>
<sequence length="108" mass="12354">LLLCGALLLLGGCASRWQDMFVSYSDQMVPLRNQLLLGHAADSCLQWVDNQAEYRLRHGLDQVSSQLTNDQSMAYLPPRLLMTKMRSVTIRLTKSPWLRILEGLRKHT</sequence>
<evidence type="ECO:0000313" key="2">
    <source>
        <dbReference type="Proteomes" id="UP000241986"/>
    </source>
</evidence>
<gene>
    <name evidence="1" type="ORF">DAA48_04830</name>
</gene>
<organism evidence="1 2">
    <name type="scientific">Aeromonas veronii</name>
    <dbReference type="NCBI Taxonomy" id="654"/>
    <lineage>
        <taxon>Bacteria</taxon>
        <taxon>Pseudomonadati</taxon>
        <taxon>Pseudomonadota</taxon>
        <taxon>Gammaproteobacteria</taxon>
        <taxon>Aeromonadales</taxon>
        <taxon>Aeromonadaceae</taxon>
        <taxon>Aeromonas</taxon>
    </lineage>
</organism>
<protein>
    <submittedName>
        <fullName evidence="1">Uncharacterized protein</fullName>
    </submittedName>
</protein>